<feature type="region of interest" description="Disordered" evidence="1">
    <location>
        <begin position="67"/>
        <end position="147"/>
    </location>
</feature>
<sequence>MDPSVIQEYATSANRRIWCIMSQGTVVTDQHEAQQSTGTLNWLYLPRYICPSQVYTECTIGSFIGKRTKESSDFDPLPDRNDEQTANGMAGNRPSRGYDACTQNDDVRSENRSIYLSDHMSPNNDTGQQRTTNGANTESIESGRQSS</sequence>
<feature type="compositionally biased region" description="Basic and acidic residues" evidence="1">
    <location>
        <begin position="67"/>
        <end position="83"/>
    </location>
</feature>
<dbReference type="EMBL" id="KB908814">
    <property type="protein sequence ID" value="EOA83910.1"/>
    <property type="molecule type" value="Genomic_DNA"/>
</dbReference>
<feature type="compositionally biased region" description="Polar residues" evidence="1">
    <location>
        <begin position="120"/>
        <end position="147"/>
    </location>
</feature>
<accession>R0IF48</accession>
<dbReference type="HOGENOM" id="CLU_1769260_0_0_1"/>
<reference evidence="2 3" key="2">
    <citation type="journal article" date="2013" name="PLoS Genet.">
        <title>Comparative genome structure, secondary metabolite, and effector coding capacity across Cochliobolus pathogens.</title>
        <authorList>
            <person name="Condon B.J."/>
            <person name="Leng Y."/>
            <person name="Wu D."/>
            <person name="Bushley K.E."/>
            <person name="Ohm R.A."/>
            <person name="Otillar R."/>
            <person name="Martin J."/>
            <person name="Schackwitz W."/>
            <person name="Grimwood J."/>
            <person name="MohdZainudin N."/>
            <person name="Xue C."/>
            <person name="Wang R."/>
            <person name="Manning V.A."/>
            <person name="Dhillon B."/>
            <person name="Tu Z.J."/>
            <person name="Steffenson B.J."/>
            <person name="Salamov A."/>
            <person name="Sun H."/>
            <person name="Lowry S."/>
            <person name="LaButti K."/>
            <person name="Han J."/>
            <person name="Copeland A."/>
            <person name="Lindquist E."/>
            <person name="Barry K."/>
            <person name="Schmutz J."/>
            <person name="Baker S.E."/>
            <person name="Ciuffetti L.M."/>
            <person name="Grigoriev I.V."/>
            <person name="Zhong S."/>
            <person name="Turgeon B.G."/>
        </authorList>
    </citation>
    <scope>NUCLEOTIDE SEQUENCE [LARGE SCALE GENOMIC DNA]</scope>
    <source>
        <strain evidence="3">28A</strain>
    </source>
</reference>
<keyword evidence="3" id="KW-1185">Reference proteome</keyword>
<proteinExistence type="predicted"/>
<name>R0IF48_EXST2</name>
<dbReference type="RefSeq" id="XP_008028083.1">
    <property type="nucleotide sequence ID" value="XM_008029892.1"/>
</dbReference>
<organism evidence="2 3">
    <name type="scientific">Exserohilum turcicum (strain 28A)</name>
    <name type="common">Northern leaf blight fungus</name>
    <name type="synonym">Setosphaeria turcica</name>
    <dbReference type="NCBI Taxonomy" id="671987"/>
    <lineage>
        <taxon>Eukaryota</taxon>
        <taxon>Fungi</taxon>
        <taxon>Dikarya</taxon>
        <taxon>Ascomycota</taxon>
        <taxon>Pezizomycotina</taxon>
        <taxon>Dothideomycetes</taxon>
        <taxon>Pleosporomycetidae</taxon>
        <taxon>Pleosporales</taxon>
        <taxon>Pleosporineae</taxon>
        <taxon>Pleosporaceae</taxon>
        <taxon>Exserohilum</taxon>
    </lineage>
</organism>
<evidence type="ECO:0000313" key="2">
    <source>
        <dbReference type="EMBL" id="EOA83910.1"/>
    </source>
</evidence>
<reference evidence="2 3" key="1">
    <citation type="journal article" date="2012" name="PLoS Pathog.">
        <title>Diverse lifestyles and strategies of plant pathogenesis encoded in the genomes of eighteen Dothideomycetes fungi.</title>
        <authorList>
            <person name="Ohm R.A."/>
            <person name="Feau N."/>
            <person name="Henrissat B."/>
            <person name="Schoch C.L."/>
            <person name="Horwitz B.A."/>
            <person name="Barry K.W."/>
            <person name="Condon B.J."/>
            <person name="Copeland A.C."/>
            <person name="Dhillon B."/>
            <person name="Glaser F."/>
            <person name="Hesse C.N."/>
            <person name="Kosti I."/>
            <person name="LaButti K."/>
            <person name="Lindquist E.A."/>
            <person name="Lucas S."/>
            <person name="Salamov A.A."/>
            <person name="Bradshaw R.E."/>
            <person name="Ciuffetti L."/>
            <person name="Hamelin R.C."/>
            <person name="Kema G.H.J."/>
            <person name="Lawrence C."/>
            <person name="Scott J.A."/>
            <person name="Spatafora J.W."/>
            <person name="Turgeon B.G."/>
            <person name="de Wit P.J.G.M."/>
            <person name="Zhong S."/>
            <person name="Goodwin S.B."/>
            <person name="Grigoriev I.V."/>
        </authorList>
    </citation>
    <scope>NUCLEOTIDE SEQUENCE [LARGE SCALE GENOMIC DNA]</scope>
    <source>
        <strain evidence="3">28A</strain>
    </source>
</reference>
<evidence type="ECO:0000256" key="1">
    <source>
        <dbReference type="SAM" id="MobiDB-lite"/>
    </source>
</evidence>
<protein>
    <submittedName>
        <fullName evidence="2">Uncharacterized protein</fullName>
    </submittedName>
</protein>
<gene>
    <name evidence="2" type="ORF">SETTUDRAFT_32922</name>
</gene>
<dbReference type="Proteomes" id="UP000016935">
    <property type="component" value="Unassembled WGS sequence"/>
</dbReference>
<dbReference type="AlphaFoldDB" id="R0IF48"/>
<evidence type="ECO:0000313" key="3">
    <source>
        <dbReference type="Proteomes" id="UP000016935"/>
    </source>
</evidence>
<dbReference type="GeneID" id="19403711"/>